<feature type="region of interest" description="Disordered" evidence="1">
    <location>
        <begin position="437"/>
        <end position="461"/>
    </location>
</feature>
<feature type="compositionally biased region" description="Basic and acidic residues" evidence="1">
    <location>
        <begin position="36"/>
        <end position="55"/>
    </location>
</feature>
<feature type="compositionally biased region" description="Basic and acidic residues" evidence="1">
    <location>
        <begin position="300"/>
        <end position="313"/>
    </location>
</feature>
<feature type="region of interest" description="Disordered" evidence="1">
    <location>
        <begin position="1"/>
        <end position="340"/>
    </location>
</feature>
<proteinExistence type="predicted"/>
<feature type="compositionally biased region" description="Pro residues" evidence="1">
    <location>
        <begin position="263"/>
        <end position="274"/>
    </location>
</feature>
<dbReference type="OrthoDB" id="21413at2759"/>
<feature type="compositionally biased region" description="Polar residues" evidence="1">
    <location>
        <begin position="1"/>
        <end position="12"/>
    </location>
</feature>
<gene>
    <name evidence="2" type="ORF">EW146_g4160</name>
</gene>
<evidence type="ECO:0000313" key="3">
    <source>
        <dbReference type="Proteomes" id="UP000310158"/>
    </source>
</evidence>
<protein>
    <recommendedName>
        <fullName evidence="4">DUF3835 domain-containing protein</fullName>
    </recommendedName>
</protein>
<organism evidence="2 3">
    <name type="scientific">Bondarzewia mesenterica</name>
    <dbReference type="NCBI Taxonomy" id="1095465"/>
    <lineage>
        <taxon>Eukaryota</taxon>
        <taxon>Fungi</taxon>
        <taxon>Dikarya</taxon>
        <taxon>Basidiomycota</taxon>
        <taxon>Agaricomycotina</taxon>
        <taxon>Agaricomycetes</taxon>
        <taxon>Russulales</taxon>
        <taxon>Bondarzewiaceae</taxon>
        <taxon>Bondarzewia</taxon>
    </lineage>
</organism>
<name>A0A4V3XF85_9AGAM</name>
<evidence type="ECO:0000256" key="1">
    <source>
        <dbReference type="SAM" id="MobiDB-lite"/>
    </source>
</evidence>
<keyword evidence="3" id="KW-1185">Reference proteome</keyword>
<sequence length="738" mass="80199">MTSQHTGATQNLGDGRAQALQALLNSVSPNTAGEANNDRKISREQAEKLSEKLSELLDDAESSSGPTEHRNERGELLNEEGLPIIDIAEPVPESEAAISHRLSASPEAQDIALSSNFSGDERAQSRAEMNRMLDLLEDEENREEEENERLEEQRRKEELENRKANARKELERNVFDARDREEKAKEEQLTLDMEQEAERKRLKPKKSVSFADLPSEEDKESSDTGFSSVKASTMWGDVVPGRLQATEQKQPMKFQVVERFPGPSKPQPLTSPPPPDRDSDDESDPGSSVPSDSDDGQIVHSDHDSTHDWKPTESDDDDDDDEDLPEDPVLEDEFDFDTASHHREVALQYYEKRSTIGADAVRAMSAHSHAPAEDKWDQPEVPLEATLSKPPPKPAGSRFKSSHVAQVYNTSVPSITPSKSLGASVLPASSSSLKHVIRNGKLENNQLVGGGESESASDDDDENIKAFLDAFRRGDVTNAGAQENSDALIAALTQAYAPTPDSSDSTTKVSTPVEIDSVRESGQAPVSTLVPIAQKTSKFKLNRPALRSSPLASDSDSVSTPVTTVERSSPKLPTSDTVIERKPGQSSTLPRPIHPLATTTSRMRAPAPSHSASTSSIFVDSPSFQPPRISNPPTVITSPSNSNPQANIASSLSFQPSSMIVESPSFQRPQGGVAEEKQMPPMIVDSPSFQPQSSSRPSRPPLVMASTVKESLGPRQPQVPVVSGTGSGKRLSKFKAER</sequence>
<feature type="compositionally biased region" description="Polar residues" evidence="1">
    <location>
        <begin position="631"/>
        <end position="649"/>
    </location>
</feature>
<evidence type="ECO:0008006" key="4">
    <source>
        <dbReference type="Google" id="ProtNLM"/>
    </source>
</evidence>
<feature type="region of interest" description="Disordered" evidence="1">
    <location>
        <begin position="535"/>
        <end position="649"/>
    </location>
</feature>
<feature type="region of interest" description="Disordered" evidence="1">
    <location>
        <begin position="361"/>
        <end position="402"/>
    </location>
</feature>
<feature type="compositionally biased region" description="Basic and acidic residues" evidence="1">
    <location>
        <begin position="150"/>
        <end position="188"/>
    </location>
</feature>
<feature type="compositionally biased region" description="Acidic residues" evidence="1">
    <location>
        <begin position="314"/>
        <end position="336"/>
    </location>
</feature>
<evidence type="ECO:0000313" key="2">
    <source>
        <dbReference type="EMBL" id="THH16483.1"/>
    </source>
</evidence>
<feature type="compositionally biased region" description="Basic and acidic residues" evidence="1">
    <location>
        <begin position="119"/>
        <end position="131"/>
    </location>
</feature>
<feature type="compositionally biased region" description="Acidic residues" evidence="1">
    <location>
        <begin position="135"/>
        <end position="149"/>
    </location>
</feature>
<feature type="compositionally biased region" description="Low complexity" evidence="1">
    <location>
        <begin position="544"/>
        <end position="565"/>
    </location>
</feature>
<dbReference type="AlphaFoldDB" id="A0A4V3XF85"/>
<feature type="region of interest" description="Disordered" evidence="1">
    <location>
        <begin position="662"/>
        <end position="738"/>
    </location>
</feature>
<feature type="compositionally biased region" description="Low complexity" evidence="1">
    <location>
        <begin position="605"/>
        <end position="616"/>
    </location>
</feature>
<comment type="caution">
    <text evidence="2">The sequence shown here is derived from an EMBL/GenBank/DDBJ whole genome shotgun (WGS) entry which is preliminary data.</text>
</comment>
<feature type="compositionally biased region" description="Low complexity" evidence="1">
    <location>
        <begin position="686"/>
        <end position="697"/>
    </location>
</feature>
<accession>A0A4V3XF85</accession>
<dbReference type="EMBL" id="SGPL01000155">
    <property type="protein sequence ID" value="THH16483.1"/>
    <property type="molecule type" value="Genomic_DNA"/>
</dbReference>
<feature type="compositionally biased region" description="Polar residues" evidence="1">
    <location>
        <begin position="23"/>
        <end position="34"/>
    </location>
</feature>
<feature type="compositionally biased region" description="Basic and acidic residues" evidence="1">
    <location>
        <begin position="67"/>
        <end position="76"/>
    </location>
</feature>
<reference evidence="2 3" key="1">
    <citation type="submission" date="2019-02" db="EMBL/GenBank/DDBJ databases">
        <title>Genome sequencing of the rare red list fungi Bondarzewia mesenterica.</title>
        <authorList>
            <person name="Buettner E."/>
            <person name="Kellner H."/>
        </authorList>
    </citation>
    <scope>NUCLEOTIDE SEQUENCE [LARGE SCALE GENOMIC DNA]</scope>
    <source>
        <strain evidence="2 3">DSM 108281</strain>
    </source>
</reference>
<dbReference type="Proteomes" id="UP000310158">
    <property type="component" value="Unassembled WGS sequence"/>
</dbReference>